<dbReference type="Proteomes" id="UP000800092">
    <property type="component" value="Unassembled WGS sequence"/>
</dbReference>
<organism evidence="6 7">
    <name type="scientific">Viridothelium virens</name>
    <name type="common">Speckled blister lichen</name>
    <name type="synonym">Trypethelium virens</name>
    <dbReference type="NCBI Taxonomy" id="1048519"/>
    <lineage>
        <taxon>Eukaryota</taxon>
        <taxon>Fungi</taxon>
        <taxon>Dikarya</taxon>
        <taxon>Ascomycota</taxon>
        <taxon>Pezizomycotina</taxon>
        <taxon>Dothideomycetes</taxon>
        <taxon>Dothideomycetes incertae sedis</taxon>
        <taxon>Trypetheliales</taxon>
        <taxon>Trypetheliaceae</taxon>
        <taxon>Viridothelium</taxon>
    </lineage>
</organism>
<dbReference type="PANTHER" id="PTHR12059:SF5">
    <property type="entry name" value="LARGE RIBOSOMAL SUBUNIT PROTEIN UL23M"/>
    <property type="match status" value="1"/>
</dbReference>
<evidence type="ECO:0000313" key="7">
    <source>
        <dbReference type="Proteomes" id="UP000800092"/>
    </source>
</evidence>
<dbReference type="Pfam" id="PF00276">
    <property type="entry name" value="Ribosomal_L23"/>
    <property type="match status" value="1"/>
</dbReference>
<comment type="similarity">
    <text evidence="1">Belongs to the universal ribosomal protein uL23 family.</text>
</comment>
<dbReference type="GO" id="GO:0032543">
    <property type="term" value="P:mitochondrial translation"/>
    <property type="evidence" value="ECO:0007669"/>
    <property type="project" value="TreeGrafter"/>
</dbReference>
<evidence type="ECO:0000256" key="2">
    <source>
        <dbReference type="ARBA" id="ARBA00022980"/>
    </source>
</evidence>
<evidence type="ECO:0000256" key="4">
    <source>
        <dbReference type="ARBA" id="ARBA00039977"/>
    </source>
</evidence>
<feature type="region of interest" description="Disordered" evidence="5">
    <location>
        <begin position="114"/>
        <end position="184"/>
    </location>
</feature>
<dbReference type="SUPFAM" id="SSF54189">
    <property type="entry name" value="Ribosomal proteins S24e, L23 and L15e"/>
    <property type="match status" value="1"/>
</dbReference>
<evidence type="ECO:0000256" key="5">
    <source>
        <dbReference type="SAM" id="MobiDB-lite"/>
    </source>
</evidence>
<dbReference type="Gene3D" id="3.30.70.330">
    <property type="match status" value="1"/>
</dbReference>
<dbReference type="GO" id="GO:0005762">
    <property type="term" value="C:mitochondrial large ribosomal subunit"/>
    <property type="evidence" value="ECO:0007669"/>
    <property type="project" value="TreeGrafter"/>
</dbReference>
<dbReference type="OrthoDB" id="275582at2759"/>
<dbReference type="GO" id="GO:0003735">
    <property type="term" value="F:structural constituent of ribosome"/>
    <property type="evidence" value="ECO:0007669"/>
    <property type="project" value="InterPro"/>
</dbReference>
<dbReference type="InterPro" id="IPR012677">
    <property type="entry name" value="Nucleotide-bd_a/b_plait_sf"/>
</dbReference>
<keyword evidence="2" id="KW-0689">Ribosomal protein</keyword>
<evidence type="ECO:0000256" key="1">
    <source>
        <dbReference type="ARBA" id="ARBA00006700"/>
    </source>
</evidence>
<reference evidence="6" key="1">
    <citation type="journal article" date="2020" name="Stud. Mycol.">
        <title>101 Dothideomycetes genomes: a test case for predicting lifestyles and emergence of pathogens.</title>
        <authorList>
            <person name="Haridas S."/>
            <person name="Albert R."/>
            <person name="Binder M."/>
            <person name="Bloem J."/>
            <person name="Labutti K."/>
            <person name="Salamov A."/>
            <person name="Andreopoulos B."/>
            <person name="Baker S."/>
            <person name="Barry K."/>
            <person name="Bills G."/>
            <person name="Bluhm B."/>
            <person name="Cannon C."/>
            <person name="Castanera R."/>
            <person name="Culley D."/>
            <person name="Daum C."/>
            <person name="Ezra D."/>
            <person name="Gonzalez J."/>
            <person name="Henrissat B."/>
            <person name="Kuo A."/>
            <person name="Liang C."/>
            <person name="Lipzen A."/>
            <person name="Lutzoni F."/>
            <person name="Magnuson J."/>
            <person name="Mondo S."/>
            <person name="Nolan M."/>
            <person name="Ohm R."/>
            <person name="Pangilinan J."/>
            <person name="Park H.-J."/>
            <person name="Ramirez L."/>
            <person name="Alfaro M."/>
            <person name="Sun H."/>
            <person name="Tritt A."/>
            <person name="Yoshinaga Y."/>
            <person name="Zwiers L.-H."/>
            <person name="Turgeon B."/>
            <person name="Goodwin S."/>
            <person name="Spatafora J."/>
            <person name="Crous P."/>
            <person name="Grigoriev I."/>
        </authorList>
    </citation>
    <scope>NUCLEOTIDE SEQUENCE</scope>
    <source>
        <strain evidence="6">Tuck. ex Michener</strain>
    </source>
</reference>
<dbReference type="InterPro" id="IPR012678">
    <property type="entry name" value="Ribosomal_uL23/eL15/eS24_sf"/>
</dbReference>
<protein>
    <recommendedName>
        <fullName evidence="4">Large ribosomal subunit protein uL23m</fullName>
    </recommendedName>
</protein>
<dbReference type="InterPro" id="IPR013025">
    <property type="entry name" value="Ribosomal_uL23-like"/>
</dbReference>
<evidence type="ECO:0000313" key="6">
    <source>
        <dbReference type="EMBL" id="KAF2238971.1"/>
    </source>
</evidence>
<dbReference type="EMBL" id="ML991774">
    <property type="protein sequence ID" value="KAF2238971.1"/>
    <property type="molecule type" value="Genomic_DNA"/>
</dbReference>
<evidence type="ECO:0000256" key="3">
    <source>
        <dbReference type="ARBA" id="ARBA00023274"/>
    </source>
</evidence>
<keyword evidence="7" id="KW-1185">Reference proteome</keyword>
<accession>A0A6A6HLV7</accession>
<feature type="compositionally biased region" description="Basic and acidic residues" evidence="5">
    <location>
        <begin position="114"/>
        <end position="142"/>
    </location>
</feature>
<proteinExistence type="inferred from homology"/>
<dbReference type="AlphaFoldDB" id="A0A6A6HLV7"/>
<sequence length="184" mass="21857">MSRLAPFRIGRKQVYLPNFTLTLLRTPHLPPTFASFITPLNTNKLDIRDYLFHVYGVTCVRVRSYIQQQRVRGGKRRKWYRPRATKRMTVQMDKPFVWPEEPTDFEPWSKETFDAAHEEQRKAREQSRPMADLKDSTDRKTLAEQAEQLLSGKEKWRPQWQADGRVSRSAGLFRNPESRPHVRM</sequence>
<name>A0A6A6HLV7_VIRVR</name>
<keyword evidence="3" id="KW-0687">Ribonucleoprotein</keyword>
<gene>
    <name evidence="6" type="ORF">EV356DRAFT_225183</name>
</gene>
<dbReference type="PANTHER" id="PTHR12059">
    <property type="entry name" value="RIBOSOMAL PROTEIN L23-RELATED"/>
    <property type="match status" value="1"/>
</dbReference>